<evidence type="ECO:0000259" key="3">
    <source>
        <dbReference type="PROSITE" id="PS51782"/>
    </source>
</evidence>
<sequence length="309" mass="29930">MTDLPPPRPPRSPRPVAAAAGLVVAGAIALVVAGALGLWLADHVASTRLWRVEDVVGPLVVTAGVLAATWAGVSALVAGLCAAVRATGGAWRAGESAVQRWAPGLVRRALAVAVAAGVGLTGAAGAHATTLDAPSPAASVIVDLGWAPTQGDPLHVDAAPGVTPTASSAATPTATPTPDVEPAAALGAPAPTPDDRTTVGTAAPTTSAPAAVAPAVAGAATVPVSAPVPPPETAPPPTADAPVGTVEVRAGDSLWGLAARSLGPGATDAQIAAEWPRWYAANASTIGPDPDVLLPGQVLVVPTADGSAR</sequence>
<evidence type="ECO:0000256" key="2">
    <source>
        <dbReference type="SAM" id="Phobius"/>
    </source>
</evidence>
<reference evidence="4 5" key="1">
    <citation type="journal article" date="2010" name="Stand. Genomic Sci.">
        <title>Complete genome sequence of Cellulomonas flavigena type strain (134).</title>
        <authorList>
            <person name="Abt B."/>
            <person name="Foster B."/>
            <person name="Lapidus A."/>
            <person name="Clum A."/>
            <person name="Sun H."/>
            <person name="Pukall R."/>
            <person name="Lucas S."/>
            <person name="Glavina Del Rio T."/>
            <person name="Nolan M."/>
            <person name="Tice H."/>
            <person name="Cheng J.F."/>
            <person name="Pitluck S."/>
            <person name="Liolios K."/>
            <person name="Ivanova N."/>
            <person name="Mavromatis K."/>
            <person name="Ovchinnikova G."/>
            <person name="Pati A."/>
            <person name="Goodwin L."/>
            <person name="Chen A."/>
            <person name="Palaniappan K."/>
            <person name="Land M."/>
            <person name="Hauser L."/>
            <person name="Chang Y.J."/>
            <person name="Jeffries C.D."/>
            <person name="Rohde M."/>
            <person name="Goker M."/>
            <person name="Woyke T."/>
            <person name="Bristow J."/>
            <person name="Eisen J.A."/>
            <person name="Markowitz V."/>
            <person name="Hugenholtz P."/>
            <person name="Kyrpides N.C."/>
            <person name="Klenk H.P."/>
        </authorList>
    </citation>
    <scope>NUCLEOTIDE SEQUENCE [LARGE SCALE GENOMIC DNA]</scope>
    <source>
        <strain evidence="5">ATCC 482 / DSM 20109 / BCRC 11376 / JCM 18109 / NBRC 3775 / NCIMB 8073 / NRS 134</strain>
    </source>
</reference>
<dbReference type="HOGENOM" id="CLU_082660_0_0_11"/>
<dbReference type="Gene3D" id="3.10.350.10">
    <property type="entry name" value="LysM domain"/>
    <property type="match status" value="1"/>
</dbReference>
<dbReference type="InterPro" id="IPR052196">
    <property type="entry name" value="Bact_Kbp"/>
</dbReference>
<dbReference type="InterPro" id="IPR018392">
    <property type="entry name" value="LysM"/>
</dbReference>
<organism evidence="4 5">
    <name type="scientific">Cellulomonas flavigena (strain ATCC 482 / DSM 20109 / BCRC 11376 / JCM 18109 / NBRC 3775 / NCIMB 8073 / NRS 134)</name>
    <dbReference type="NCBI Taxonomy" id="446466"/>
    <lineage>
        <taxon>Bacteria</taxon>
        <taxon>Bacillati</taxon>
        <taxon>Actinomycetota</taxon>
        <taxon>Actinomycetes</taxon>
        <taxon>Micrococcales</taxon>
        <taxon>Cellulomonadaceae</taxon>
        <taxon>Cellulomonas</taxon>
    </lineage>
</organism>
<name>D5UGW5_CELFN</name>
<evidence type="ECO:0000313" key="4">
    <source>
        <dbReference type="EMBL" id="ADG75213.1"/>
    </source>
</evidence>
<accession>D5UGW5</accession>
<feature type="transmembrane region" description="Helical" evidence="2">
    <location>
        <begin position="105"/>
        <end position="126"/>
    </location>
</feature>
<dbReference type="STRING" id="446466.Cfla_2323"/>
<dbReference type="EMBL" id="CP001964">
    <property type="protein sequence ID" value="ADG75213.1"/>
    <property type="molecule type" value="Genomic_DNA"/>
</dbReference>
<evidence type="ECO:0000256" key="1">
    <source>
        <dbReference type="SAM" id="MobiDB-lite"/>
    </source>
</evidence>
<keyword evidence="5" id="KW-1185">Reference proteome</keyword>
<dbReference type="RefSeq" id="WP_013117547.1">
    <property type="nucleotide sequence ID" value="NC_014151.1"/>
</dbReference>
<protein>
    <submittedName>
        <fullName evidence="4">Peptidoglycan-binding lysin domain protein</fullName>
    </submittedName>
</protein>
<keyword evidence="2" id="KW-0812">Transmembrane</keyword>
<feature type="domain" description="LysM" evidence="3">
    <location>
        <begin position="244"/>
        <end position="301"/>
    </location>
</feature>
<dbReference type="PANTHER" id="PTHR34700:SF4">
    <property type="entry name" value="PHAGE-LIKE ELEMENT PBSX PROTEIN XKDP"/>
    <property type="match status" value="1"/>
</dbReference>
<gene>
    <name evidence="4" type="ordered locus">Cfla_2323</name>
</gene>
<feature type="transmembrane region" description="Helical" evidence="2">
    <location>
        <begin position="16"/>
        <end position="40"/>
    </location>
</feature>
<proteinExistence type="predicted"/>
<dbReference type="KEGG" id="cfl:Cfla_2323"/>
<dbReference type="PANTHER" id="PTHR34700">
    <property type="entry name" value="POTASSIUM BINDING PROTEIN KBP"/>
    <property type="match status" value="1"/>
</dbReference>
<dbReference type="Proteomes" id="UP000000849">
    <property type="component" value="Chromosome"/>
</dbReference>
<evidence type="ECO:0000313" key="5">
    <source>
        <dbReference type="Proteomes" id="UP000000849"/>
    </source>
</evidence>
<feature type="region of interest" description="Disordered" evidence="1">
    <location>
        <begin position="159"/>
        <end position="203"/>
    </location>
</feature>
<dbReference type="CDD" id="cd00118">
    <property type="entry name" value="LysM"/>
    <property type="match status" value="1"/>
</dbReference>
<dbReference type="AlphaFoldDB" id="D5UGW5"/>
<feature type="transmembrane region" description="Helical" evidence="2">
    <location>
        <begin position="60"/>
        <end position="84"/>
    </location>
</feature>
<dbReference type="PROSITE" id="PS51782">
    <property type="entry name" value="LYSM"/>
    <property type="match status" value="1"/>
</dbReference>
<dbReference type="InterPro" id="IPR036779">
    <property type="entry name" value="LysM_dom_sf"/>
</dbReference>
<feature type="compositionally biased region" description="Low complexity" evidence="1">
    <location>
        <begin position="159"/>
        <end position="189"/>
    </location>
</feature>
<dbReference type="eggNOG" id="COG1652">
    <property type="taxonomic scope" value="Bacteria"/>
</dbReference>
<keyword evidence="2" id="KW-1133">Transmembrane helix</keyword>
<keyword evidence="2" id="KW-0472">Membrane</keyword>